<dbReference type="RefSeq" id="WP_320331483.1">
    <property type="nucleotide sequence ID" value="NZ_JAVRDO010000005.1"/>
</dbReference>
<gene>
    <name evidence="2" type="ORF">RED13_002262</name>
</gene>
<evidence type="ECO:0000256" key="1">
    <source>
        <dbReference type="SAM" id="SignalP"/>
    </source>
</evidence>
<comment type="caution">
    <text evidence="2">The sequence shown here is derived from an EMBL/GenBank/DDBJ whole genome shotgun (WGS) entry which is preliminary data.</text>
</comment>
<keyword evidence="3" id="KW-1185">Reference proteome</keyword>
<dbReference type="Gene3D" id="2.40.50.870">
    <property type="entry name" value="Protein of unknown function (DUF3299)"/>
    <property type="match status" value="1"/>
</dbReference>
<feature type="signal peptide" evidence="1">
    <location>
        <begin position="1"/>
        <end position="20"/>
    </location>
</feature>
<protein>
    <submittedName>
        <fullName evidence="2">DUF3299 domain-containing protein</fullName>
    </submittedName>
</protein>
<dbReference type="EMBL" id="JAVRDO010000005">
    <property type="protein sequence ID" value="MDX9687820.1"/>
    <property type="molecule type" value="Genomic_DNA"/>
</dbReference>
<name>A0ABU5BYF7_9GAMM</name>
<organism evidence="2 3">
    <name type="scientific">Halopseudomonas formosensis</name>
    <dbReference type="NCBI Taxonomy" id="1002526"/>
    <lineage>
        <taxon>Bacteria</taxon>
        <taxon>Pseudomonadati</taxon>
        <taxon>Pseudomonadota</taxon>
        <taxon>Gammaproteobacteria</taxon>
        <taxon>Pseudomonadales</taxon>
        <taxon>Pseudomonadaceae</taxon>
        <taxon>Halopseudomonas</taxon>
    </lineage>
</organism>
<evidence type="ECO:0000313" key="2">
    <source>
        <dbReference type="EMBL" id="MDX9687820.1"/>
    </source>
</evidence>
<proteinExistence type="predicted"/>
<feature type="chain" id="PRO_5047180356" evidence="1">
    <location>
        <begin position="21"/>
        <end position="176"/>
    </location>
</feature>
<reference evidence="3" key="1">
    <citation type="submission" date="2023-07" db="EMBL/GenBank/DDBJ databases">
        <authorList>
            <person name="de Witt J."/>
        </authorList>
    </citation>
    <scope>NUCLEOTIDE SEQUENCE [LARGE SCALE GENOMIC DNA]</scope>
    <source>
        <strain evidence="3">FZJ</strain>
    </source>
</reference>
<keyword evidence="1" id="KW-0732">Signal</keyword>
<sequence length="176" mass="19793">MLRLLSVLLLSFGLALPAVAAQVVDWLDLLPEEDYQAMLDMPEIGHDWGEEAPGDFTSNLRNRDRDLPEVMYSTRVVEAMHDRAIQIGGYPVPLDTDARGRYTSFFLVPWPGACIHVPPPPPNQIILVDYPAGFAIEDIYEPLWLTGQLRVEQTSNALADASYRLRADEVRPYQGE</sequence>
<dbReference type="InterPro" id="IPR021727">
    <property type="entry name" value="DUF3299"/>
</dbReference>
<accession>A0ABU5BYF7</accession>
<dbReference type="Proteomes" id="UP001281217">
    <property type="component" value="Unassembled WGS sequence"/>
</dbReference>
<dbReference type="Pfam" id="PF11736">
    <property type="entry name" value="DUF3299"/>
    <property type="match status" value="1"/>
</dbReference>
<evidence type="ECO:0000313" key="3">
    <source>
        <dbReference type="Proteomes" id="UP001281217"/>
    </source>
</evidence>